<gene>
    <name evidence="2" type="ORF">SSLN_LOCUS17125</name>
</gene>
<name>A0A183TKX7_SCHSO</name>
<evidence type="ECO:0000256" key="1">
    <source>
        <dbReference type="SAM" id="MobiDB-lite"/>
    </source>
</evidence>
<evidence type="ECO:0000313" key="2">
    <source>
        <dbReference type="EMBL" id="VDM03511.1"/>
    </source>
</evidence>
<protein>
    <submittedName>
        <fullName evidence="2 4">Uncharacterized protein</fullName>
    </submittedName>
</protein>
<proteinExistence type="predicted"/>
<dbReference type="WBParaSite" id="SSLN_0001777401-mRNA-1">
    <property type="protein sequence ID" value="SSLN_0001777401-mRNA-1"/>
    <property type="gene ID" value="SSLN_0001777401"/>
</dbReference>
<feature type="compositionally biased region" description="Polar residues" evidence="1">
    <location>
        <begin position="35"/>
        <end position="46"/>
    </location>
</feature>
<dbReference type="Proteomes" id="UP000275846">
    <property type="component" value="Unassembled WGS sequence"/>
</dbReference>
<reference evidence="2 3" key="2">
    <citation type="submission" date="2018-11" db="EMBL/GenBank/DDBJ databases">
        <authorList>
            <consortium name="Pathogen Informatics"/>
        </authorList>
    </citation>
    <scope>NUCLEOTIDE SEQUENCE [LARGE SCALE GENOMIC DNA]</scope>
    <source>
        <strain evidence="2 3">NST_G2</strain>
    </source>
</reference>
<sequence>MFSSGGEMTGNSGGQGDPQCQWLDGSLPGQLQDDALSSTPPKAPSNQITQKLEDLHAPDDNATVEILWCQLQNFIQSTILEVLGRARHQHQDWFDDNDANIINLVTENN</sequence>
<evidence type="ECO:0000313" key="3">
    <source>
        <dbReference type="Proteomes" id="UP000275846"/>
    </source>
</evidence>
<keyword evidence="3" id="KW-1185">Reference proteome</keyword>
<reference evidence="4" key="1">
    <citation type="submission" date="2016-06" db="UniProtKB">
        <authorList>
            <consortium name="WormBaseParasite"/>
        </authorList>
    </citation>
    <scope>IDENTIFICATION</scope>
</reference>
<evidence type="ECO:0000313" key="4">
    <source>
        <dbReference type="WBParaSite" id="SSLN_0001777401-mRNA-1"/>
    </source>
</evidence>
<organism evidence="4">
    <name type="scientific">Schistocephalus solidus</name>
    <name type="common">Tapeworm</name>
    <dbReference type="NCBI Taxonomy" id="70667"/>
    <lineage>
        <taxon>Eukaryota</taxon>
        <taxon>Metazoa</taxon>
        <taxon>Spiralia</taxon>
        <taxon>Lophotrochozoa</taxon>
        <taxon>Platyhelminthes</taxon>
        <taxon>Cestoda</taxon>
        <taxon>Eucestoda</taxon>
        <taxon>Diphyllobothriidea</taxon>
        <taxon>Diphyllobothriidae</taxon>
        <taxon>Schistocephalus</taxon>
    </lineage>
</organism>
<accession>A0A183TKX7</accession>
<feature type="compositionally biased region" description="Gly residues" evidence="1">
    <location>
        <begin position="7"/>
        <end position="16"/>
    </location>
</feature>
<feature type="region of interest" description="Disordered" evidence="1">
    <location>
        <begin position="1"/>
        <end position="46"/>
    </location>
</feature>
<dbReference type="AlphaFoldDB" id="A0A183TKX7"/>
<dbReference type="EMBL" id="UYSU01042013">
    <property type="protein sequence ID" value="VDM03511.1"/>
    <property type="molecule type" value="Genomic_DNA"/>
</dbReference>
<dbReference type="OrthoDB" id="6144240at2759"/>